<feature type="compositionally biased region" description="Polar residues" evidence="1">
    <location>
        <begin position="81"/>
        <end position="101"/>
    </location>
</feature>
<accession>A0A2U1KQ32</accession>
<name>A0A2U1KQ32_ARTAN</name>
<evidence type="ECO:0000313" key="3">
    <source>
        <dbReference type="Proteomes" id="UP000245207"/>
    </source>
</evidence>
<dbReference type="InterPro" id="IPR036691">
    <property type="entry name" value="Endo/exonu/phosph_ase_sf"/>
</dbReference>
<sequence>MTATMCKEGSGRLGYARLLVEIDAGKEYVEKVELSYVDKQLNVKRNKRVKVEYSWKPDKCNHCAVFGHYQSQCKDNKSHNETVNGSIGKTTSGTDNTNNNLRNDKEGDKEGFVEARNRKNRGEHNGQATWNIRGMCNEIKQNEVMKFIENEKVQVCAVIETHLKTKSITKVCDRVFGNWNWISNVVHSPTCCRIVVRWNNSVVNVMVLNSCNQEILCLVETVDKRLRFYCSFVYASNSTVERRILWRQLMMNKNVLQGSSCSTHSSGSPLNILIQFVWGLRELGRIS</sequence>
<dbReference type="PANTHER" id="PTHR31286">
    <property type="entry name" value="GLYCINE-RICH CELL WALL STRUCTURAL PROTEIN 1.8-LIKE"/>
    <property type="match status" value="1"/>
</dbReference>
<dbReference type="PANTHER" id="PTHR31286:SF180">
    <property type="entry name" value="OS10G0362600 PROTEIN"/>
    <property type="match status" value="1"/>
</dbReference>
<dbReference type="SUPFAM" id="SSF56219">
    <property type="entry name" value="DNase I-like"/>
    <property type="match status" value="1"/>
</dbReference>
<evidence type="ECO:0000313" key="2">
    <source>
        <dbReference type="EMBL" id="PWA38865.1"/>
    </source>
</evidence>
<evidence type="ECO:0008006" key="4">
    <source>
        <dbReference type="Google" id="ProtNLM"/>
    </source>
</evidence>
<proteinExistence type="predicted"/>
<comment type="caution">
    <text evidence="2">The sequence shown here is derived from an EMBL/GenBank/DDBJ whole genome shotgun (WGS) entry which is preliminary data.</text>
</comment>
<organism evidence="2 3">
    <name type="scientific">Artemisia annua</name>
    <name type="common">Sweet wormwood</name>
    <dbReference type="NCBI Taxonomy" id="35608"/>
    <lineage>
        <taxon>Eukaryota</taxon>
        <taxon>Viridiplantae</taxon>
        <taxon>Streptophyta</taxon>
        <taxon>Embryophyta</taxon>
        <taxon>Tracheophyta</taxon>
        <taxon>Spermatophyta</taxon>
        <taxon>Magnoliopsida</taxon>
        <taxon>eudicotyledons</taxon>
        <taxon>Gunneridae</taxon>
        <taxon>Pentapetalae</taxon>
        <taxon>asterids</taxon>
        <taxon>campanulids</taxon>
        <taxon>Asterales</taxon>
        <taxon>Asteraceae</taxon>
        <taxon>Asteroideae</taxon>
        <taxon>Anthemideae</taxon>
        <taxon>Artemisiinae</taxon>
        <taxon>Artemisia</taxon>
    </lineage>
</organism>
<dbReference type="Gene3D" id="3.60.10.10">
    <property type="entry name" value="Endonuclease/exonuclease/phosphatase"/>
    <property type="match status" value="1"/>
</dbReference>
<feature type="compositionally biased region" description="Basic and acidic residues" evidence="1">
    <location>
        <begin position="102"/>
        <end position="124"/>
    </location>
</feature>
<dbReference type="InterPro" id="IPR040256">
    <property type="entry name" value="At4g02000-like"/>
</dbReference>
<evidence type="ECO:0000256" key="1">
    <source>
        <dbReference type="SAM" id="MobiDB-lite"/>
    </source>
</evidence>
<keyword evidence="3" id="KW-1185">Reference proteome</keyword>
<dbReference type="AlphaFoldDB" id="A0A2U1KQ32"/>
<dbReference type="Proteomes" id="UP000245207">
    <property type="component" value="Unassembled WGS sequence"/>
</dbReference>
<feature type="region of interest" description="Disordered" evidence="1">
    <location>
        <begin position="80"/>
        <end position="124"/>
    </location>
</feature>
<dbReference type="OrthoDB" id="1302647at2759"/>
<dbReference type="EMBL" id="PKPP01015188">
    <property type="protein sequence ID" value="PWA38865.1"/>
    <property type="molecule type" value="Genomic_DNA"/>
</dbReference>
<protein>
    <recommendedName>
        <fullName evidence="4">ATPase, F1/V1/A1 complex, alpha/beta subunit, Zinc knuckle CX2CX4HX4C</fullName>
    </recommendedName>
</protein>
<reference evidence="2 3" key="1">
    <citation type="journal article" date="2018" name="Mol. Plant">
        <title>The genome of Artemisia annua provides insight into the evolution of Asteraceae family and artemisinin biosynthesis.</title>
        <authorList>
            <person name="Shen Q."/>
            <person name="Zhang L."/>
            <person name="Liao Z."/>
            <person name="Wang S."/>
            <person name="Yan T."/>
            <person name="Shi P."/>
            <person name="Liu M."/>
            <person name="Fu X."/>
            <person name="Pan Q."/>
            <person name="Wang Y."/>
            <person name="Lv Z."/>
            <person name="Lu X."/>
            <person name="Zhang F."/>
            <person name="Jiang W."/>
            <person name="Ma Y."/>
            <person name="Chen M."/>
            <person name="Hao X."/>
            <person name="Li L."/>
            <person name="Tang Y."/>
            <person name="Lv G."/>
            <person name="Zhou Y."/>
            <person name="Sun X."/>
            <person name="Brodelius P.E."/>
            <person name="Rose J.K.C."/>
            <person name="Tang K."/>
        </authorList>
    </citation>
    <scope>NUCLEOTIDE SEQUENCE [LARGE SCALE GENOMIC DNA]</scope>
    <source>
        <strain evidence="3">cv. Huhao1</strain>
        <tissue evidence="2">Leaf</tissue>
    </source>
</reference>
<gene>
    <name evidence="2" type="ORF">CTI12_AA572810</name>
</gene>